<evidence type="ECO:0000313" key="15">
    <source>
        <dbReference type="Proteomes" id="UP000007799"/>
    </source>
</evidence>
<dbReference type="AlphaFoldDB" id="F2TVR1"/>
<evidence type="ECO:0000259" key="13">
    <source>
        <dbReference type="Pfam" id="PF03199"/>
    </source>
</evidence>
<dbReference type="OMA" id="FEAHKNM"/>
<feature type="binding site" evidence="10">
    <location>
        <position position="253"/>
    </location>
    <ligand>
        <name>substrate</name>
    </ligand>
</feature>
<evidence type="ECO:0000256" key="11">
    <source>
        <dbReference type="PIRSR" id="PIRSR001558-2"/>
    </source>
</evidence>
<feature type="region of interest" description="Disordered" evidence="12">
    <location>
        <begin position="425"/>
        <end position="450"/>
    </location>
</feature>
<feature type="binding site" evidence="11">
    <location>
        <position position="475"/>
    </location>
    <ligand>
        <name>Mg(2+)</name>
        <dbReference type="ChEBI" id="CHEBI:18420"/>
    </ligand>
</feature>
<dbReference type="InterPro" id="IPR005615">
    <property type="entry name" value="Glutathione_synthase"/>
</dbReference>
<keyword evidence="7 9" id="KW-0067">ATP-binding</keyword>
<dbReference type="GO" id="GO:0004363">
    <property type="term" value="F:glutathione synthase activity"/>
    <property type="evidence" value="ECO:0007669"/>
    <property type="project" value="UniProtKB-UniRule"/>
</dbReference>
<comment type="catalytic activity">
    <reaction evidence="9">
        <text>gamma-L-glutamyl-L-cysteine + glycine + ATP = glutathione + ADP + phosphate + H(+)</text>
        <dbReference type="Rhea" id="RHEA:13557"/>
        <dbReference type="ChEBI" id="CHEBI:15378"/>
        <dbReference type="ChEBI" id="CHEBI:30616"/>
        <dbReference type="ChEBI" id="CHEBI:43474"/>
        <dbReference type="ChEBI" id="CHEBI:57305"/>
        <dbReference type="ChEBI" id="CHEBI:57925"/>
        <dbReference type="ChEBI" id="CHEBI:58173"/>
        <dbReference type="ChEBI" id="CHEBI:456216"/>
        <dbReference type="EC" id="6.3.2.3"/>
    </reaction>
</comment>
<evidence type="ECO:0000256" key="7">
    <source>
        <dbReference type="ARBA" id="ARBA00022840"/>
    </source>
</evidence>
<dbReference type="InterPro" id="IPR004887">
    <property type="entry name" value="GSH_synth_subst-bd"/>
</dbReference>
<dbReference type="PIRSF" id="PIRSF001558">
    <property type="entry name" value="GSHase"/>
    <property type="match status" value="1"/>
</dbReference>
<evidence type="ECO:0000256" key="2">
    <source>
        <dbReference type="ARBA" id="ARBA00010385"/>
    </source>
</evidence>
<dbReference type="RefSeq" id="XP_004998729.1">
    <property type="nucleotide sequence ID" value="XM_004998672.1"/>
</dbReference>
<dbReference type="Pfam" id="PF03917">
    <property type="entry name" value="GSH_synth_ATP"/>
    <property type="match status" value="1"/>
</dbReference>
<keyword evidence="8 9" id="KW-0460">Magnesium</keyword>
<feature type="compositionally biased region" description="Polar residues" evidence="12">
    <location>
        <begin position="430"/>
        <end position="439"/>
    </location>
</feature>
<feature type="binding site" evidence="10">
    <location>
        <position position="571"/>
    </location>
    <ligand>
        <name>ATP</name>
        <dbReference type="ChEBI" id="CHEBI:30616"/>
    </ligand>
</feature>
<dbReference type="Gene3D" id="1.10.1080.10">
    <property type="entry name" value="Glutathione Synthetase, Chain A, domain 3"/>
    <property type="match status" value="1"/>
</dbReference>
<dbReference type="eggNOG" id="KOG0021">
    <property type="taxonomic scope" value="Eukaryota"/>
</dbReference>
<dbReference type="InterPro" id="IPR014049">
    <property type="entry name" value="Glutathione_synthase_N_euk"/>
</dbReference>
<evidence type="ECO:0000313" key="14">
    <source>
        <dbReference type="EMBL" id="EGD72157.1"/>
    </source>
</evidence>
<keyword evidence="5 9" id="KW-0479">Metal-binding</keyword>
<dbReference type="FunCoup" id="F2TVR1">
    <property type="interactions" value="885"/>
</dbReference>
<feature type="compositionally biased region" description="Basic and acidic residues" evidence="12">
    <location>
        <begin position="440"/>
        <end position="449"/>
    </location>
</feature>
<keyword evidence="4 9" id="KW-0317">Glutathione biosynthesis</keyword>
<proteinExistence type="inferred from homology"/>
<dbReference type="Proteomes" id="UP000007799">
    <property type="component" value="Unassembled WGS sequence"/>
</dbReference>
<dbReference type="EMBL" id="GL832955">
    <property type="protein sequence ID" value="EGD72157.1"/>
    <property type="molecule type" value="Genomic_DNA"/>
</dbReference>
<dbReference type="InterPro" id="IPR014709">
    <property type="entry name" value="Glutathione_synthase_C_euk"/>
</dbReference>
<dbReference type="InterPro" id="IPR016185">
    <property type="entry name" value="PreATP-grasp_dom_sf"/>
</dbReference>
<feature type="compositionally biased region" description="Basic and acidic residues" evidence="12">
    <location>
        <begin position="300"/>
        <end position="317"/>
    </location>
</feature>
<feature type="region of interest" description="Disordered" evidence="12">
    <location>
        <begin position="545"/>
        <end position="568"/>
    </location>
</feature>
<evidence type="ECO:0000256" key="6">
    <source>
        <dbReference type="ARBA" id="ARBA00022741"/>
    </source>
</evidence>
<dbReference type="PANTHER" id="PTHR11130">
    <property type="entry name" value="GLUTATHIONE SYNTHETASE"/>
    <property type="match status" value="1"/>
</dbReference>
<evidence type="ECO:0000256" key="4">
    <source>
        <dbReference type="ARBA" id="ARBA00022684"/>
    </source>
</evidence>
<dbReference type="InterPro" id="IPR037013">
    <property type="entry name" value="GSH-S_sub-bd_sf"/>
</dbReference>
<evidence type="ECO:0000256" key="12">
    <source>
        <dbReference type="SAM" id="MobiDB-lite"/>
    </source>
</evidence>
<feature type="binding site" evidence="10">
    <location>
        <begin position="471"/>
        <end position="480"/>
    </location>
    <ligand>
        <name>ATP</name>
        <dbReference type="ChEBI" id="CHEBI:30616"/>
    </ligand>
</feature>
<dbReference type="EC" id="6.3.2.3" evidence="9"/>
<comment type="pathway">
    <text evidence="1 9">Sulfur metabolism; glutathione biosynthesis; glutathione from L-cysteine and L-glutamate: step 2/2.</text>
</comment>
<dbReference type="OrthoDB" id="2020073at2759"/>
<evidence type="ECO:0000256" key="10">
    <source>
        <dbReference type="PIRSR" id="PIRSR001558-1"/>
    </source>
</evidence>
<feature type="binding site" evidence="10">
    <location>
        <position position="569"/>
    </location>
    <ligand>
        <name>substrate</name>
    </ligand>
</feature>
<dbReference type="GeneID" id="16067656"/>
<keyword evidence="6 9" id="KW-0547">Nucleotide-binding</keyword>
<keyword evidence="3 9" id="KW-0436">Ligase</keyword>
<dbReference type="UniPathway" id="UPA00142">
    <property type="reaction ID" value="UER00210"/>
</dbReference>
<dbReference type="Gene3D" id="3.40.50.1760">
    <property type="entry name" value="Glutathione synthase, substrate-binding domain superfamily, eukaryotic"/>
    <property type="match status" value="1"/>
</dbReference>
<evidence type="ECO:0000256" key="9">
    <source>
        <dbReference type="PIRNR" id="PIRNR001558"/>
    </source>
</evidence>
<dbReference type="GO" id="GO:0005829">
    <property type="term" value="C:cytosol"/>
    <property type="evidence" value="ECO:0007669"/>
    <property type="project" value="TreeGrafter"/>
</dbReference>
<dbReference type="PANTHER" id="PTHR11130:SF0">
    <property type="entry name" value="GLUTATHIONE SYNTHETASE"/>
    <property type="match status" value="1"/>
</dbReference>
<dbReference type="KEGG" id="sre:PTSG_00178"/>
<dbReference type="GO" id="GO:0043295">
    <property type="term" value="F:glutathione binding"/>
    <property type="evidence" value="ECO:0007669"/>
    <property type="project" value="UniProtKB-UniRule"/>
</dbReference>
<dbReference type="SUPFAM" id="SSF56059">
    <property type="entry name" value="Glutathione synthetase ATP-binding domain-like"/>
    <property type="match status" value="1"/>
</dbReference>
<evidence type="ECO:0000256" key="1">
    <source>
        <dbReference type="ARBA" id="ARBA00004965"/>
    </source>
</evidence>
<evidence type="ECO:0000256" key="3">
    <source>
        <dbReference type="ARBA" id="ARBA00022598"/>
    </source>
</evidence>
<dbReference type="Gene3D" id="3.30.1490.50">
    <property type="match status" value="1"/>
</dbReference>
<feature type="binding site" evidence="10">
    <location>
        <position position="577"/>
    </location>
    <ligand>
        <name>ATP</name>
        <dbReference type="ChEBI" id="CHEBI:30616"/>
    </ligand>
</feature>
<name>F2TVR1_SALR5</name>
<dbReference type="Gene3D" id="3.30.470.20">
    <property type="entry name" value="ATP-grasp fold, B domain"/>
    <property type="match status" value="1"/>
</dbReference>
<dbReference type="STRING" id="946362.F2TVR1"/>
<evidence type="ECO:0000256" key="5">
    <source>
        <dbReference type="ARBA" id="ARBA00022723"/>
    </source>
</evidence>
<feature type="binding site" evidence="10">
    <location>
        <position position="482"/>
    </location>
    <ligand>
        <name>ATP</name>
        <dbReference type="ChEBI" id="CHEBI:30616"/>
    </ligand>
</feature>
<comment type="cofactor">
    <cofactor evidence="9 11">
        <name>Mg(2+)</name>
        <dbReference type="ChEBI" id="CHEBI:18420"/>
    </cofactor>
    <text evidence="9 11">Binds 1 Mg(2+) ion per subunit.</text>
</comment>
<dbReference type="Gene3D" id="3.30.1490.80">
    <property type="match status" value="1"/>
</dbReference>
<dbReference type="InParanoid" id="F2TVR1"/>
<dbReference type="GO" id="GO:0000287">
    <property type="term" value="F:magnesium ion binding"/>
    <property type="evidence" value="ECO:0007669"/>
    <property type="project" value="UniProtKB-UniRule"/>
</dbReference>
<gene>
    <name evidence="14" type="ORF">PTSG_00178</name>
</gene>
<dbReference type="SUPFAM" id="SSF52440">
    <property type="entry name" value="PreATP-grasp domain"/>
    <property type="match status" value="1"/>
</dbReference>
<organism evidence="15">
    <name type="scientific">Salpingoeca rosetta (strain ATCC 50818 / BSB-021)</name>
    <dbReference type="NCBI Taxonomy" id="946362"/>
    <lineage>
        <taxon>Eukaryota</taxon>
        <taxon>Choanoflagellata</taxon>
        <taxon>Craspedida</taxon>
        <taxon>Salpingoecidae</taxon>
        <taxon>Salpingoeca</taxon>
    </lineage>
</organism>
<dbReference type="GO" id="GO:0005524">
    <property type="term" value="F:ATP binding"/>
    <property type="evidence" value="ECO:0007669"/>
    <property type="project" value="UniProtKB-UniRule"/>
</dbReference>
<protein>
    <recommendedName>
        <fullName evidence="9">Glutathione synthetase</fullName>
        <shortName evidence="9">GSH-S</shortName>
        <ecNumber evidence="9">6.3.2.3</ecNumber>
    </recommendedName>
</protein>
<feature type="binding site" evidence="10">
    <location>
        <position position="531"/>
    </location>
    <ligand>
        <name>ATP</name>
        <dbReference type="ChEBI" id="CHEBI:30616"/>
    </ligand>
</feature>
<dbReference type="InterPro" id="IPR014042">
    <property type="entry name" value="Glutathione_synthase_a-hlx"/>
</dbReference>
<dbReference type="Pfam" id="PF03199">
    <property type="entry name" value="GSH_synthase"/>
    <property type="match status" value="1"/>
</dbReference>
<keyword evidence="15" id="KW-1185">Reference proteome</keyword>
<reference evidence="14" key="1">
    <citation type="submission" date="2009-08" db="EMBL/GenBank/DDBJ databases">
        <title>Annotation of Salpingoeca rosetta.</title>
        <authorList>
            <consortium name="The Broad Institute Genome Sequencing Platform"/>
            <person name="Russ C."/>
            <person name="Cuomo C."/>
            <person name="Burger G."/>
            <person name="Gray M.W."/>
            <person name="Holland P.W.H."/>
            <person name="King N."/>
            <person name="Lang F.B.F."/>
            <person name="Roger A.J."/>
            <person name="Ruiz-Trillo I."/>
            <person name="Young S.K."/>
            <person name="Zeng Q."/>
            <person name="Gargeya S."/>
            <person name="Alvarado L."/>
            <person name="Berlin A."/>
            <person name="Chapman S.B."/>
            <person name="Chen Z."/>
            <person name="Freedman E."/>
            <person name="Gellesch M."/>
            <person name="Goldberg J."/>
            <person name="Griggs A."/>
            <person name="Gujja S."/>
            <person name="Heilman E."/>
            <person name="Heiman D."/>
            <person name="Howarth C."/>
            <person name="Mehta T."/>
            <person name="Neiman D."/>
            <person name="Pearson M."/>
            <person name="Roberts A."/>
            <person name="Saif S."/>
            <person name="Shea T."/>
            <person name="Shenoy N."/>
            <person name="Sisk P."/>
            <person name="Stolte C."/>
            <person name="Sykes S."/>
            <person name="White J."/>
            <person name="Yandava C."/>
            <person name="Haas B."/>
            <person name="Nusbaum C."/>
            <person name="Birren B."/>
        </authorList>
    </citation>
    <scope>NUCLEOTIDE SEQUENCE [LARGE SCALE GENOMIC DNA]</scope>
    <source>
        <strain evidence="14">ATCC 50818</strain>
    </source>
</reference>
<feature type="domain" description="Glutathione synthase substrate-binding" evidence="13">
    <location>
        <begin position="238"/>
        <end position="386"/>
    </location>
</feature>
<feature type="region of interest" description="Disordered" evidence="12">
    <location>
        <begin position="287"/>
        <end position="337"/>
    </location>
</feature>
<evidence type="ECO:0000256" key="8">
    <source>
        <dbReference type="ARBA" id="ARBA00022842"/>
    </source>
</evidence>
<comment type="similarity">
    <text evidence="2 9">Belongs to the eukaryotic GSH synthase family.</text>
</comment>
<accession>F2TVR1</accession>
<sequence>MAETKAVVVEDGATPVALCEEGRVGRAVQERLLVEAGDYAVTHGLMIAPKDNAGRHGRARRYAVAPCSLVPTAFPRAAFELGRASQRAWLDLLDAVARDRDFLTTSLASTCTVDEFTANLMSVYDAAYAAKPQAYTEGTVFAIVRNDYMLHQPEGRAFKDCGIRHVEANTIAASLGALSTIISRMHRTLLQRVLRVPASVLDSHMPPIHVTSSLADGFKAAHDHYVADHRTDGKHPVVVAMIVQPNEFNAFDQRHLEFALLERHQLRMVRVSFADVHKYGRRDEHTGRLYIHFPQQTSSDGDRGASDGDSAAKKAKTEGQVQQQQQQSNRATERAQGEEEVVEVSVVYFRAGYTPNDYPSQAEWDARTQLELSAAIKCPNIALHLAGTKKVQQVLAKPGTLERFISGEDATTLRKTFAALYSLDPDDYSTSEGQQQGNDSTRETQHQQKEMASVDALLAEIQEHPELYVLKPQREGGGGNHYGREAANMLAGMAPSERLAYIVQSRILPPTQPALVMRDEPVGAPQQSTTELGLFGVSVRRRGKREAGRADSDAADEDHVEDNAGVLLRTKQAESDEVGFAAGFGVLDSPWLTD</sequence>
<feature type="binding site" evidence="10">
    <location>
        <position position="389"/>
    </location>
    <ligand>
        <name>ATP</name>
        <dbReference type="ChEBI" id="CHEBI:30616"/>
    </ligand>
</feature>